<dbReference type="InterPro" id="IPR010979">
    <property type="entry name" value="Ribosomal_uS13-like_H2TH"/>
</dbReference>
<keyword evidence="9" id="KW-0238">DNA-binding</keyword>
<evidence type="ECO:0000256" key="15">
    <source>
        <dbReference type="PROSITE-ProRule" id="PRU00391"/>
    </source>
</evidence>
<keyword evidence="13" id="KW-0326">Glycosidase</keyword>
<evidence type="ECO:0000256" key="3">
    <source>
        <dbReference type="ARBA" id="ARBA00012720"/>
    </source>
</evidence>
<keyword evidence="8" id="KW-0862">Zinc</keyword>
<dbReference type="PROSITE" id="PS51066">
    <property type="entry name" value="ZF_FPG_2"/>
    <property type="match status" value="1"/>
</dbReference>
<keyword evidence="6 15" id="KW-0863">Zinc-finger</keyword>
<dbReference type="Gene3D" id="3.20.190.10">
    <property type="entry name" value="MutM-like, N-terminal"/>
    <property type="match status" value="1"/>
</dbReference>
<evidence type="ECO:0000256" key="1">
    <source>
        <dbReference type="ARBA" id="ARBA00001947"/>
    </source>
</evidence>
<dbReference type="GO" id="GO:0008270">
    <property type="term" value="F:zinc ion binding"/>
    <property type="evidence" value="ECO:0007669"/>
    <property type="project" value="UniProtKB-KW"/>
</dbReference>
<evidence type="ECO:0000256" key="2">
    <source>
        <dbReference type="ARBA" id="ARBA00009409"/>
    </source>
</evidence>
<comment type="similarity">
    <text evidence="2">Belongs to the FPG family.</text>
</comment>
<dbReference type="InterPro" id="IPR012319">
    <property type="entry name" value="FPG_cat"/>
</dbReference>
<dbReference type="InterPro" id="IPR010663">
    <property type="entry name" value="Znf_FPG/IleRS"/>
</dbReference>
<dbReference type="SMART" id="SM01232">
    <property type="entry name" value="H2TH"/>
    <property type="match status" value="1"/>
</dbReference>
<keyword evidence="5" id="KW-0227">DNA damage</keyword>
<keyword evidence="7" id="KW-0378">Hydrolase</keyword>
<dbReference type="InterPro" id="IPR035937">
    <property type="entry name" value="FPG_N"/>
</dbReference>
<dbReference type="CDD" id="cd08971">
    <property type="entry name" value="AcNei2_N"/>
    <property type="match status" value="1"/>
</dbReference>
<comment type="cofactor">
    <cofactor evidence="1">
        <name>Zn(2+)</name>
        <dbReference type="ChEBI" id="CHEBI:29105"/>
    </cofactor>
</comment>
<dbReference type="PROSITE" id="PS51068">
    <property type="entry name" value="FPG_CAT"/>
    <property type="match status" value="1"/>
</dbReference>
<dbReference type="GO" id="GO:0003684">
    <property type="term" value="F:damaged DNA binding"/>
    <property type="evidence" value="ECO:0007669"/>
    <property type="project" value="InterPro"/>
</dbReference>
<evidence type="ECO:0000259" key="17">
    <source>
        <dbReference type="PROSITE" id="PS51068"/>
    </source>
</evidence>
<evidence type="ECO:0000256" key="12">
    <source>
        <dbReference type="ARBA" id="ARBA00023268"/>
    </source>
</evidence>
<dbReference type="Pfam" id="PF06827">
    <property type="entry name" value="zf-FPG_IleRS"/>
    <property type="match status" value="1"/>
</dbReference>
<dbReference type="SUPFAM" id="SSF57716">
    <property type="entry name" value="Glucocorticoid receptor-like (DNA-binding domain)"/>
    <property type="match status" value="1"/>
</dbReference>
<dbReference type="PROSITE" id="PS01242">
    <property type="entry name" value="ZF_FPG_1"/>
    <property type="match status" value="1"/>
</dbReference>
<feature type="domain" description="Formamidopyrimidine-DNA glycosylase catalytic" evidence="17">
    <location>
        <begin position="2"/>
        <end position="202"/>
    </location>
</feature>
<evidence type="ECO:0000256" key="10">
    <source>
        <dbReference type="ARBA" id="ARBA00023204"/>
    </source>
</evidence>
<keyword evidence="10" id="KW-0234">DNA repair</keyword>
<keyword evidence="12" id="KW-0511">Multifunctional enzyme</keyword>
<evidence type="ECO:0000256" key="8">
    <source>
        <dbReference type="ARBA" id="ARBA00022833"/>
    </source>
</evidence>
<organism evidence="18">
    <name type="scientific">uncultured planctomycete 13FN</name>
    <dbReference type="NCBI Taxonomy" id="455065"/>
    <lineage>
        <taxon>Bacteria</taxon>
        <taxon>Pseudomonadati</taxon>
        <taxon>Planctomycetota</taxon>
        <taxon>Planctomycetia</taxon>
        <taxon>Planctomycetales</taxon>
        <taxon>environmental samples</taxon>
    </lineage>
</organism>
<evidence type="ECO:0000256" key="5">
    <source>
        <dbReference type="ARBA" id="ARBA00022763"/>
    </source>
</evidence>
<comment type="catalytic activity">
    <reaction evidence="14">
        <text>2'-deoxyribonucleotide-(2'-deoxyribose 5'-phosphate)-2'-deoxyribonucleotide-DNA = a 3'-end 2'-deoxyribonucleotide-(2,3-dehydro-2,3-deoxyribose 5'-phosphate)-DNA + a 5'-end 5'-phospho-2'-deoxyribonucleoside-DNA + H(+)</text>
        <dbReference type="Rhea" id="RHEA:66592"/>
        <dbReference type="Rhea" id="RHEA-COMP:13180"/>
        <dbReference type="Rhea" id="RHEA-COMP:16897"/>
        <dbReference type="Rhea" id="RHEA-COMP:17067"/>
        <dbReference type="ChEBI" id="CHEBI:15378"/>
        <dbReference type="ChEBI" id="CHEBI:136412"/>
        <dbReference type="ChEBI" id="CHEBI:157695"/>
        <dbReference type="ChEBI" id="CHEBI:167181"/>
        <dbReference type="EC" id="4.2.99.18"/>
    </reaction>
</comment>
<dbReference type="PANTHER" id="PTHR42697">
    <property type="entry name" value="ENDONUCLEASE 8"/>
    <property type="match status" value="1"/>
</dbReference>
<sequence>MPEGDTIHRAAANLRKVLDRQKIVSASGRQEVLSVADLAEATVTGVEARGKHLLIHFDSDLVVHSHMGMTGSWHIYRLTDSWQKPDTQAVLVLKTAAWCVVCFTPKLLEIVSETKLRWNSWLTKLGPDILGPPISDDVFLSRMRSQSQHAIGEVLMNQNVVSGIGNVYKSEILHLEHIHPETLVAVLDDAALLSLRDRAVFLMKRNLNNGARTTRFRGEASRLWVYGRRGQHCLKCGTIILMQRHGDNARSTYFCPACQKIVSYV</sequence>
<evidence type="ECO:0000256" key="6">
    <source>
        <dbReference type="ARBA" id="ARBA00022771"/>
    </source>
</evidence>
<evidence type="ECO:0000256" key="11">
    <source>
        <dbReference type="ARBA" id="ARBA00023239"/>
    </source>
</evidence>
<evidence type="ECO:0000256" key="7">
    <source>
        <dbReference type="ARBA" id="ARBA00022801"/>
    </source>
</evidence>
<gene>
    <name evidence="18" type="ORF">13FN_15</name>
</gene>
<protein>
    <recommendedName>
        <fullName evidence="3">DNA-(apurinic or apyrimidinic site) lyase</fullName>
        <ecNumber evidence="3">4.2.99.18</ecNumber>
    </recommendedName>
</protein>
<evidence type="ECO:0000259" key="16">
    <source>
        <dbReference type="PROSITE" id="PS51066"/>
    </source>
</evidence>
<keyword evidence="18" id="KW-0255">Endonuclease</keyword>
<keyword evidence="11 18" id="KW-0456">Lyase</keyword>
<dbReference type="EC" id="4.2.99.18" evidence="3"/>
<dbReference type="Gene3D" id="1.10.8.50">
    <property type="match status" value="1"/>
</dbReference>
<dbReference type="InterPro" id="IPR044090">
    <property type="entry name" value="Nei2_N"/>
</dbReference>
<evidence type="ECO:0000256" key="9">
    <source>
        <dbReference type="ARBA" id="ARBA00023125"/>
    </source>
</evidence>
<dbReference type="InterPro" id="IPR015886">
    <property type="entry name" value="H2TH_FPG"/>
</dbReference>
<dbReference type="GO" id="GO:0006284">
    <property type="term" value="P:base-excision repair"/>
    <property type="evidence" value="ECO:0007669"/>
    <property type="project" value="InterPro"/>
</dbReference>
<feature type="domain" description="FPG-type" evidence="16">
    <location>
        <begin position="224"/>
        <end position="260"/>
    </location>
</feature>
<dbReference type="InterPro" id="IPR000214">
    <property type="entry name" value="Znf_DNA_glyclase/AP_lyase"/>
</dbReference>
<dbReference type="PANTHER" id="PTHR42697:SF1">
    <property type="entry name" value="ENDONUCLEASE 8"/>
    <property type="match status" value="1"/>
</dbReference>
<dbReference type="SUPFAM" id="SSF46946">
    <property type="entry name" value="S13-like H2TH domain"/>
    <property type="match status" value="1"/>
</dbReference>
<name>A9LH55_9BACT</name>
<proteinExistence type="inferred from homology"/>
<evidence type="ECO:0000256" key="13">
    <source>
        <dbReference type="ARBA" id="ARBA00023295"/>
    </source>
</evidence>
<dbReference type="GO" id="GO:0140078">
    <property type="term" value="F:class I DNA-(apurinic or apyrimidinic site) endonuclease activity"/>
    <property type="evidence" value="ECO:0007669"/>
    <property type="project" value="UniProtKB-EC"/>
</dbReference>
<dbReference type="Pfam" id="PF01149">
    <property type="entry name" value="Fapy_DNA_glyco"/>
    <property type="match status" value="1"/>
</dbReference>
<dbReference type="SMART" id="SM00898">
    <property type="entry name" value="Fapy_DNA_glyco"/>
    <property type="match status" value="1"/>
</dbReference>
<keyword evidence="4" id="KW-0479">Metal-binding</keyword>
<dbReference type="InterPro" id="IPR015887">
    <property type="entry name" value="DNA_glyclase_Znf_dom_DNA_BS"/>
</dbReference>
<dbReference type="EMBL" id="EF591889">
    <property type="protein sequence ID" value="ABX10726.1"/>
    <property type="molecule type" value="Genomic_DNA"/>
</dbReference>
<dbReference type="AlphaFoldDB" id="A9LH55"/>
<dbReference type="SUPFAM" id="SSF81624">
    <property type="entry name" value="N-terminal domain of MutM-like DNA repair proteins"/>
    <property type="match status" value="1"/>
</dbReference>
<evidence type="ECO:0000313" key="18">
    <source>
        <dbReference type="EMBL" id="ABX10726.1"/>
    </source>
</evidence>
<dbReference type="Pfam" id="PF06831">
    <property type="entry name" value="H2TH"/>
    <property type="match status" value="1"/>
</dbReference>
<accession>A9LH55</accession>
<evidence type="ECO:0000256" key="14">
    <source>
        <dbReference type="ARBA" id="ARBA00044632"/>
    </source>
</evidence>
<evidence type="ECO:0000256" key="4">
    <source>
        <dbReference type="ARBA" id="ARBA00022723"/>
    </source>
</evidence>
<keyword evidence="18" id="KW-0540">Nuclease</keyword>
<reference evidence="18" key="1">
    <citation type="journal article" date="2007" name="ISME J.">
        <title>Fosmids of novel marine Planctomycetes from the Namibian and Oregon coast upwelling systems and their cross-comparison with planctomycete genomes.</title>
        <authorList>
            <person name="Woebken D."/>
            <person name="Teeling H."/>
            <person name="Wecker P."/>
            <person name="Dumitriu A."/>
            <person name="Kostadinov I."/>
            <person name="DeLong E.F."/>
            <person name="Amann R."/>
            <person name="Gloeckner F.O."/>
        </authorList>
    </citation>
    <scope>NUCLEOTIDE SEQUENCE</scope>
</reference>
<dbReference type="GO" id="GO:0000703">
    <property type="term" value="F:oxidized pyrimidine nucleobase lesion DNA N-glycosylase activity"/>
    <property type="evidence" value="ECO:0007669"/>
    <property type="project" value="TreeGrafter"/>
</dbReference>